<evidence type="ECO:0000259" key="1">
    <source>
        <dbReference type="Pfam" id="PF01368"/>
    </source>
</evidence>
<dbReference type="GO" id="GO:0003676">
    <property type="term" value="F:nucleic acid binding"/>
    <property type="evidence" value="ECO:0007669"/>
    <property type="project" value="InterPro"/>
</dbReference>
<dbReference type="Proteomes" id="UP000003346">
    <property type="component" value="Unassembled WGS sequence"/>
</dbReference>
<name>A0NIV5_OENOE</name>
<dbReference type="Pfam" id="PF01368">
    <property type="entry name" value="DHH"/>
    <property type="match status" value="1"/>
</dbReference>
<dbReference type="EMBL" id="AAUV01000048">
    <property type="protein sequence ID" value="EAV39537.1"/>
    <property type="molecule type" value="Genomic_DNA"/>
</dbReference>
<dbReference type="HOGENOM" id="CLU_039720_1_0_9"/>
<gene>
    <name evidence="3" type="ORF">OENOO_53013</name>
</gene>
<dbReference type="Gene3D" id="3.90.1640.10">
    <property type="entry name" value="inorganic pyrophosphatase (n-terminal core)"/>
    <property type="match status" value="1"/>
</dbReference>
<dbReference type="InterPro" id="IPR003156">
    <property type="entry name" value="DHHA1_dom"/>
</dbReference>
<dbReference type="Pfam" id="PF02272">
    <property type="entry name" value="DHHA1"/>
    <property type="match status" value="1"/>
</dbReference>
<reference evidence="3 4" key="1">
    <citation type="submission" date="2006-11" db="EMBL/GenBank/DDBJ databases">
        <authorList>
            <consortium name="Laboratoire de Microbiologie (Universite Bourgogne)"/>
            <consortium name="GENOME Express"/>
            <consortium name="UMR Oenologie Ampelologie (Universite Bordeaux 2)"/>
            <person name="Guzzo J."/>
        </authorList>
    </citation>
    <scope>NUCLEOTIDE SEQUENCE [LARGE SCALE GENOMIC DNA]</scope>
    <source>
        <strain evidence="3 4">ATCC BAA-1163</strain>
    </source>
</reference>
<dbReference type="InterPro" id="IPR038763">
    <property type="entry name" value="DHH_sf"/>
</dbReference>
<dbReference type="InterPro" id="IPR001667">
    <property type="entry name" value="DDH_dom"/>
</dbReference>
<dbReference type="InterPro" id="IPR051319">
    <property type="entry name" value="Oligoribo/pAp-PDE_c-di-AMP_PDE"/>
</dbReference>
<dbReference type="PANTHER" id="PTHR47618">
    <property type="entry name" value="BIFUNCTIONAL OLIGORIBONUCLEASE AND PAP PHOSPHATASE NRNA"/>
    <property type="match status" value="1"/>
</dbReference>
<comment type="caution">
    <text evidence="3">The sequence shown here is derived from an EMBL/GenBank/DDBJ whole genome shotgun (WGS) entry which is preliminary data.</text>
</comment>
<dbReference type="SUPFAM" id="SSF64182">
    <property type="entry name" value="DHH phosphoesterases"/>
    <property type="match status" value="1"/>
</dbReference>
<evidence type="ECO:0000313" key="3">
    <source>
        <dbReference type="EMBL" id="EAV39537.1"/>
    </source>
</evidence>
<protein>
    <submittedName>
        <fullName evidence="3">Uncharacterized protein</fullName>
    </submittedName>
</protein>
<accession>A0NIV5</accession>
<dbReference type="Gene3D" id="3.10.310.30">
    <property type="match status" value="1"/>
</dbReference>
<evidence type="ECO:0000259" key="2">
    <source>
        <dbReference type="Pfam" id="PF02272"/>
    </source>
</evidence>
<organism evidence="3 4">
    <name type="scientific">Oenococcus oeni ATCC BAA-1163</name>
    <dbReference type="NCBI Taxonomy" id="379360"/>
    <lineage>
        <taxon>Bacteria</taxon>
        <taxon>Bacillati</taxon>
        <taxon>Bacillota</taxon>
        <taxon>Bacilli</taxon>
        <taxon>Lactobacillales</taxon>
        <taxon>Lactobacillaceae</taxon>
        <taxon>Oenococcus</taxon>
    </lineage>
</organism>
<evidence type="ECO:0000313" key="4">
    <source>
        <dbReference type="Proteomes" id="UP000003346"/>
    </source>
</evidence>
<dbReference type="AlphaFoldDB" id="A0NIV5"/>
<dbReference type="PANTHER" id="PTHR47618:SF1">
    <property type="entry name" value="BIFUNCTIONAL OLIGORIBONUCLEASE AND PAP PHOSPHATASE NRNA"/>
    <property type="match status" value="1"/>
</dbReference>
<feature type="domain" description="DDH" evidence="1">
    <location>
        <begin position="31"/>
        <end position="167"/>
    </location>
</feature>
<sequence>MIRNLIFNSARLKDMDIQYQILRQIEKYQTIIIHRHQRPDPDAVGSQLGLKNGLQAAFPEKNIYAVGKEITGLAWVGSMDIIPDSTYENALVIVIDTANVARIDDDRFKNGDKLIKIDHHPNDEPYGDLMWVEPGRSSCSEMVTFFLDDNIPLLLTDEAARNLYIGIVGDTGRFMYASTPETFIAVSKLYHFSIDYERVNREMSSISLVQARFSGKVYDEMKVEDHVGWITLTKAEIEAGHLGNEGTNFVVGMFGSIKEVLVWANFIENDDGSYRVRLRSKGPNVNEIAKLHNGGGHDMASGAKAKDQTEIDQIIKELKESASIFSTSLEKTAK</sequence>
<feature type="domain" description="DHHA1" evidence="2">
    <location>
        <begin position="249"/>
        <end position="321"/>
    </location>
</feature>
<proteinExistence type="predicted"/>